<gene>
    <name evidence="5" type="ORF">EXM22_10400</name>
</gene>
<reference evidence="5 6" key="1">
    <citation type="submission" date="2019-02" db="EMBL/GenBank/DDBJ databases">
        <title>Complete Genome Sequence and Methylome Analysis of free living Spirochaetas.</title>
        <authorList>
            <person name="Fomenkov A."/>
            <person name="Dubinina G."/>
            <person name="Leshcheva N."/>
            <person name="Mikheeva N."/>
            <person name="Grabovich M."/>
            <person name="Vincze T."/>
            <person name="Roberts R.J."/>
        </authorList>
    </citation>
    <scope>NUCLEOTIDE SEQUENCE [LARGE SCALE GENOMIC DNA]</scope>
    <source>
        <strain evidence="5 6">K2</strain>
    </source>
</reference>
<dbReference type="SUPFAM" id="SSF47413">
    <property type="entry name" value="lambda repressor-like DNA-binding domains"/>
    <property type="match status" value="1"/>
</dbReference>
<accession>A0A5C1QJR2</accession>
<proteinExistence type="predicted"/>
<dbReference type="RefSeq" id="WP_149486454.1">
    <property type="nucleotide sequence ID" value="NZ_CP036150.1"/>
</dbReference>
<dbReference type="EMBL" id="CP036150">
    <property type="protein sequence ID" value="QEN08373.1"/>
    <property type="molecule type" value="Genomic_DNA"/>
</dbReference>
<dbReference type="Gene3D" id="3.40.50.2300">
    <property type="match status" value="2"/>
</dbReference>
<evidence type="ECO:0000313" key="6">
    <source>
        <dbReference type="Proteomes" id="UP000324209"/>
    </source>
</evidence>
<dbReference type="InterPro" id="IPR000843">
    <property type="entry name" value="HTH_LacI"/>
</dbReference>
<dbReference type="Pfam" id="PF00356">
    <property type="entry name" value="LacI"/>
    <property type="match status" value="1"/>
</dbReference>
<name>A0A5C1QJR2_9SPIO</name>
<evidence type="ECO:0000259" key="4">
    <source>
        <dbReference type="PROSITE" id="PS50932"/>
    </source>
</evidence>
<keyword evidence="3" id="KW-0804">Transcription</keyword>
<dbReference type="GO" id="GO:0003700">
    <property type="term" value="F:DNA-binding transcription factor activity"/>
    <property type="evidence" value="ECO:0007669"/>
    <property type="project" value="TreeGrafter"/>
</dbReference>
<dbReference type="GO" id="GO:0000976">
    <property type="term" value="F:transcription cis-regulatory region binding"/>
    <property type="evidence" value="ECO:0007669"/>
    <property type="project" value="TreeGrafter"/>
</dbReference>
<keyword evidence="1" id="KW-0805">Transcription regulation</keyword>
<dbReference type="InterPro" id="IPR025997">
    <property type="entry name" value="SBP_2_dom"/>
</dbReference>
<keyword evidence="6" id="KW-1185">Reference proteome</keyword>
<dbReference type="CDD" id="cd01392">
    <property type="entry name" value="HTH_LacI"/>
    <property type="match status" value="1"/>
</dbReference>
<dbReference type="InterPro" id="IPR028082">
    <property type="entry name" value="Peripla_BP_I"/>
</dbReference>
<organism evidence="5 6">
    <name type="scientific">Oceanispirochaeta crateris</name>
    <dbReference type="NCBI Taxonomy" id="2518645"/>
    <lineage>
        <taxon>Bacteria</taxon>
        <taxon>Pseudomonadati</taxon>
        <taxon>Spirochaetota</taxon>
        <taxon>Spirochaetia</taxon>
        <taxon>Spirochaetales</taxon>
        <taxon>Spirochaetaceae</taxon>
        <taxon>Oceanispirochaeta</taxon>
    </lineage>
</organism>
<sequence>MPTIKDIADAVGVSIGTVDRIIHKRGRFSDKTAEKVRQAMEELHYIPNIHARGLKKTKSHSFAAMIPHLAQDGGYWQLVAEGIEKAAQELGSYGSTVQLFTFDRYSSESCLAILKDVLASHVDGLLIAAVRPDDLKPFLRDLTIPYLFIDSDIPELTRTLSYIGQDSYQSGALSGKLMSLLLNHSPQGESGQSILLIEPPGSNPHLAKRIDGFRQFMQENRRDTLLLNMKEDVDDEASFHSCLDEFFRGVQFPPSGIFVANSSVYYVASFLEKRGESYCRIPLIGYDLIPGREGYVEKGIIDFILTQQPEDQGYKGVMSLYDSQVLKKSIQRVVITPLNIITKENLHTFEHYTRNS</sequence>
<dbReference type="PANTHER" id="PTHR30146">
    <property type="entry name" value="LACI-RELATED TRANSCRIPTIONAL REPRESSOR"/>
    <property type="match status" value="1"/>
</dbReference>
<dbReference type="KEGG" id="ock:EXM22_10400"/>
<feature type="domain" description="HTH lacI-type" evidence="4">
    <location>
        <begin position="2"/>
        <end position="56"/>
    </location>
</feature>
<dbReference type="SUPFAM" id="SSF53822">
    <property type="entry name" value="Periplasmic binding protein-like I"/>
    <property type="match status" value="1"/>
</dbReference>
<dbReference type="InterPro" id="IPR010982">
    <property type="entry name" value="Lambda_DNA-bd_dom_sf"/>
</dbReference>
<dbReference type="Gene3D" id="1.10.260.40">
    <property type="entry name" value="lambda repressor-like DNA-binding domains"/>
    <property type="match status" value="1"/>
</dbReference>
<evidence type="ECO:0000256" key="1">
    <source>
        <dbReference type="ARBA" id="ARBA00023015"/>
    </source>
</evidence>
<dbReference type="PROSITE" id="PS50932">
    <property type="entry name" value="HTH_LACI_2"/>
    <property type="match status" value="1"/>
</dbReference>
<dbReference type="Proteomes" id="UP000324209">
    <property type="component" value="Chromosome"/>
</dbReference>
<evidence type="ECO:0000313" key="5">
    <source>
        <dbReference type="EMBL" id="QEN08373.1"/>
    </source>
</evidence>
<dbReference type="PANTHER" id="PTHR30146:SF144">
    <property type="entry name" value="LACI-FAMILY TRANSCRIPTION REGULATOR"/>
    <property type="match status" value="1"/>
</dbReference>
<evidence type="ECO:0000256" key="2">
    <source>
        <dbReference type="ARBA" id="ARBA00023125"/>
    </source>
</evidence>
<dbReference type="Pfam" id="PF13407">
    <property type="entry name" value="Peripla_BP_4"/>
    <property type="match status" value="1"/>
</dbReference>
<dbReference type="OrthoDB" id="569491at2"/>
<dbReference type="PROSITE" id="PS00356">
    <property type="entry name" value="HTH_LACI_1"/>
    <property type="match status" value="1"/>
</dbReference>
<dbReference type="SMART" id="SM00354">
    <property type="entry name" value="HTH_LACI"/>
    <property type="match status" value="1"/>
</dbReference>
<evidence type="ECO:0000256" key="3">
    <source>
        <dbReference type="ARBA" id="ARBA00023163"/>
    </source>
</evidence>
<keyword evidence="2" id="KW-0238">DNA-binding</keyword>
<protein>
    <submittedName>
        <fullName evidence="5">LacI family transcriptional regulator</fullName>
    </submittedName>
</protein>
<dbReference type="AlphaFoldDB" id="A0A5C1QJR2"/>